<accession>A0A6A5TLR4</accession>
<proteinExistence type="predicted"/>
<sequence length="218" mass="23377">MQGGKSHCNSGPSTSGWWCLKRTFVVCTTAKGREGKVESSGAKPSLLRPSPQSQGGLPTPPSPLCLLTVYCCCRDRRCHPAAAVAVSAPAVLCAQCCFQCNTSHALSARLTCRSPPLLPRPLSQPVLRPPSRALSSLQPELPLPQTAVVVTPSSPRLFRRGPVLVHCIALHCTNPPSVHLPHHRTSLPEPESLSRLPHHRTPLPGPLSRLPQPRAHSS</sequence>
<feature type="region of interest" description="Disordered" evidence="1">
    <location>
        <begin position="179"/>
        <end position="218"/>
    </location>
</feature>
<dbReference type="Proteomes" id="UP000800035">
    <property type="component" value="Unassembled WGS sequence"/>
</dbReference>
<reference evidence="2" key="1">
    <citation type="journal article" date="2020" name="Stud. Mycol.">
        <title>101 Dothideomycetes genomes: a test case for predicting lifestyles and emergence of pathogens.</title>
        <authorList>
            <person name="Haridas S."/>
            <person name="Albert R."/>
            <person name="Binder M."/>
            <person name="Bloem J."/>
            <person name="Labutti K."/>
            <person name="Salamov A."/>
            <person name="Andreopoulos B."/>
            <person name="Baker S."/>
            <person name="Barry K."/>
            <person name="Bills G."/>
            <person name="Bluhm B."/>
            <person name="Cannon C."/>
            <person name="Castanera R."/>
            <person name="Culley D."/>
            <person name="Daum C."/>
            <person name="Ezra D."/>
            <person name="Gonzalez J."/>
            <person name="Henrissat B."/>
            <person name="Kuo A."/>
            <person name="Liang C."/>
            <person name="Lipzen A."/>
            <person name="Lutzoni F."/>
            <person name="Magnuson J."/>
            <person name="Mondo S."/>
            <person name="Nolan M."/>
            <person name="Ohm R."/>
            <person name="Pangilinan J."/>
            <person name="Park H.-J."/>
            <person name="Ramirez L."/>
            <person name="Alfaro M."/>
            <person name="Sun H."/>
            <person name="Tritt A."/>
            <person name="Yoshinaga Y."/>
            <person name="Zwiers L.-H."/>
            <person name="Turgeon B."/>
            <person name="Goodwin S."/>
            <person name="Spatafora J."/>
            <person name="Crous P."/>
            <person name="Grigoriev I."/>
        </authorList>
    </citation>
    <scope>NUCLEOTIDE SEQUENCE</scope>
    <source>
        <strain evidence="2">CBS 675.92</strain>
    </source>
</reference>
<organism evidence="2 3">
    <name type="scientific">Byssothecium circinans</name>
    <dbReference type="NCBI Taxonomy" id="147558"/>
    <lineage>
        <taxon>Eukaryota</taxon>
        <taxon>Fungi</taxon>
        <taxon>Dikarya</taxon>
        <taxon>Ascomycota</taxon>
        <taxon>Pezizomycotina</taxon>
        <taxon>Dothideomycetes</taxon>
        <taxon>Pleosporomycetidae</taxon>
        <taxon>Pleosporales</taxon>
        <taxon>Massarineae</taxon>
        <taxon>Massarinaceae</taxon>
        <taxon>Byssothecium</taxon>
    </lineage>
</organism>
<evidence type="ECO:0000313" key="3">
    <source>
        <dbReference type="Proteomes" id="UP000800035"/>
    </source>
</evidence>
<gene>
    <name evidence="2" type="ORF">CC80DRAFT_193504</name>
</gene>
<evidence type="ECO:0000256" key="1">
    <source>
        <dbReference type="SAM" id="MobiDB-lite"/>
    </source>
</evidence>
<dbReference type="EMBL" id="ML977015">
    <property type="protein sequence ID" value="KAF1951766.1"/>
    <property type="molecule type" value="Genomic_DNA"/>
</dbReference>
<feature type="region of interest" description="Disordered" evidence="1">
    <location>
        <begin position="35"/>
        <end position="57"/>
    </location>
</feature>
<name>A0A6A5TLR4_9PLEO</name>
<keyword evidence="3" id="KW-1185">Reference proteome</keyword>
<evidence type="ECO:0000313" key="2">
    <source>
        <dbReference type="EMBL" id="KAF1951766.1"/>
    </source>
</evidence>
<protein>
    <submittedName>
        <fullName evidence="2">Uncharacterized protein</fullName>
    </submittedName>
</protein>
<dbReference type="AlphaFoldDB" id="A0A6A5TLR4"/>